<dbReference type="PANTHER" id="PTHR47331">
    <property type="entry name" value="PHD-TYPE DOMAIN-CONTAINING PROTEIN"/>
    <property type="match status" value="1"/>
</dbReference>
<reference evidence="5" key="1">
    <citation type="submission" date="2025-08" db="UniProtKB">
        <authorList>
            <consortium name="RefSeq"/>
        </authorList>
    </citation>
    <scope>IDENTIFICATION</scope>
</reference>
<dbReference type="InterPro" id="IPR008042">
    <property type="entry name" value="Retrotrans_Pao"/>
</dbReference>
<dbReference type="InterPro" id="IPR001584">
    <property type="entry name" value="Integrase_cat-core"/>
</dbReference>
<evidence type="ECO:0000313" key="4">
    <source>
        <dbReference type="Proteomes" id="UP001652582"/>
    </source>
</evidence>
<dbReference type="PANTHER" id="PTHR47331:SF1">
    <property type="entry name" value="GAG-LIKE PROTEIN"/>
    <property type="match status" value="1"/>
</dbReference>
<keyword evidence="1" id="KW-0175">Coiled coil</keyword>
<proteinExistence type="predicted"/>
<evidence type="ECO:0000256" key="1">
    <source>
        <dbReference type="SAM" id="Coils"/>
    </source>
</evidence>
<feature type="compositionally biased region" description="Polar residues" evidence="2">
    <location>
        <begin position="60"/>
        <end position="69"/>
    </location>
</feature>
<dbReference type="Gene3D" id="3.30.420.10">
    <property type="entry name" value="Ribonuclease H-like superfamily/Ribonuclease H"/>
    <property type="match status" value="1"/>
</dbReference>
<keyword evidence="4" id="KW-1185">Reference proteome</keyword>
<gene>
    <name evidence="5" type="primary">LOC112046930</name>
</gene>
<dbReference type="SUPFAM" id="SSF53098">
    <property type="entry name" value="Ribonuclease H-like"/>
    <property type="match status" value="1"/>
</dbReference>
<dbReference type="InterPro" id="IPR040676">
    <property type="entry name" value="DUF5641"/>
</dbReference>
<dbReference type="Proteomes" id="UP001652582">
    <property type="component" value="Chromosome 18"/>
</dbReference>
<feature type="compositionally biased region" description="Basic and acidic residues" evidence="2">
    <location>
        <begin position="1"/>
        <end position="12"/>
    </location>
</feature>
<dbReference type="RefSeq" id="XP_052742922.1">
    <property type="nucleotide sequence ID" value="XM_052886962.1"/>
</dbReference>
<dbReference type="InterPro" id="IPR036397">
    <property type="entry name" value="RNaseH_sf"/>
</dbReference>
<protein>
    <submittedName>
        <fullName evidence="5">Uncharacterized protein LOC112046930</fullName>
    </submittedName>
</protein>
<evidence type="ECO:0000313" key="5">
    <source>
        <dbReference type="RefSeq" id="XP_052742922.1"/>
    </source>
</evidence>
<feature type="coiled-coil region" evidence="1">
    <location>
        <begin position="71"/>
        <end position="107"/>
    </location>
</feature>
<dbReference type="Gene3D" id="3.10.10.10">
    <property type="entry name" value="HIV Type 1 Reverse Transcriptase, subunit A, domain 1"/>
    <property type="match status" value="1"/>
</dbReference>
<evidence type="ECO:0000256" key="2">
    <source>
        <dbReference type="SAM" id="MobiDB-lite"/>
    </source>
</evidence>
<dbReference type="GeneID" id="112046930"/>
<accession>A0ABM3LV33</accession>
<dbReference type="CDD" id="cd01644">
    <property type="entry name" value="RT_pepA17"/>
    <property type="match status" value="1"/>
</dbReference>
<dbReference type="Gene3D" id="3.30.70.270">
    <property type="match status" value="1"/>
</dbReference>
<feature type="compositionally biased region" description="Polar residues" evidence="2">
    <location>
        <begin position="33"/>
        <end position="52"/>
    </location>
</feature>
<organism evidence="4 5">
    <name type="scientific">Bicyclus anynana</name>
    <name type="common">Squinting bush brown butterfly</name>
    <dbReference type="NCBI Taxonomy" id="110368"/>
    <lineage>
        <taxon>Eukaryota</taxon>
        <taxon>Metazoa</taxon>
        <taxon>Ecdysozoa</taxon>
        <taxon>Arthropoda</taxon>
        <taxon>Hexapoda</taxon>
        <taxon>Insecta</taxon>
        <taxon>Pterygota</taxon>
        <taxon>Neoptera</taxon>
        <taxon>Endopterygota</taxon>
        <taxon>Lepidoptera</taxon>
        <taxon>Glossata</taxon>
        <taxon>Ditrysia</taxon>
        <taxon>Papilionoidea</taxon>
        <taxon>Nymphalidae</taxon>
        <taxon>Satyrinae</taxon>
        <taxon>Satyrini</taxon>
        <taxon>Mycalesina</taxon>
        <taxon>Bicyclus</taxon>
    </lineage>
</organism>
<dbReference type="Pfam" id="PF03564">
    <property type="entry name" value="DUF1759"/>
    <property type="match status" value="1"/>
</dbReference>
<dbReference type="InterPro" id="IPR043502">
    <property type="entry name" value="DNA/RNA_pol_sf"/>
</dbReference>
<dbReference type="SUPFAM" id="SSF56672">
    <property type="entry name" value="DNA/RNA polymerases"/>
    <property type="match status" value="1"/>
</dbReference>
<dbReference type="InterPro" id="IPR012337">
    <property type="entry name" value="RNaseH-like_sf"/>
</dbReference>
<evidence type="ECO:0000259" key="3">
    <source>
        <dbReference type="PROSITE" id="PS50994"/>
    </source>
</evidence>
<dbReference type="PROSITE" id="PS50994">
    <property type="entry name" value="INTEGRASE"/>
    <property type="match status" value="1"/>
</dbReference>
<feature type="domain" description="Integrase catalytic" evidence="3">
    <location>
        <begin position="1507"/>
        <end position="1688"/>
    </location>
</feature>
<sequence>METRSKKSKENTSDESGGSSRTEDSSRKERTTSTEISSGNEKTTSSEGTNKTMCEKSKNKPSGSHTSQTRRAELQARIELQQRVKERAIADEEIARAKLELIQLDSEQEIDQDIDNRATIVHEWMDKAPPTSTTNNTDLNQGINASLLSLLSKAVLKQDKNDDAPKQPPTYMSELCFFDGDPINWIPFISHYKDTASFFSGIENVARIRKALKGLAKDTVKSLLYTSTSPDIILKELERRFGQPTYIIKSEIATLDRLPRMSEDIKGIGAFASAVFNSVNTIKQLNRKEYLYSTDISDRIINKMSTIVRFRWQEYKCTKTDEPILSVLSEFLNMISDQFDEPSFRFKSKIDYNKARPTGKGRVNTTNHEVEYGSDEDSNYDSEFEEEMRIVLAASTVDEEKCFLCEQTHDITKCQQFTKENVKKRWEIVKKYRMCFKCLKINHQHVQCRSKPCGKDGCTRTHHELLHEDKSKPEPNKLVSVNHVGTSKTFLKIVPVELSGPNGTETVMALLDEGSTVTLLTDEVADNIGAKGPERSLSIEGISGHQIKTERSRSINIRIKGLFSRHYDSLQAHTIKQLNLMPQSVKPEDLEDCPHLDDISDQLIYDGTSPSLLIGQDNWHLIVTRQIKAGHSSKPVASLTCLGWILHGCKTETPKPVVFVNHTKAKEPEDINKLIKNHFDLDSLGITQRKPINDPEQRALDILQKTTHRLPEGRFECGLLWKTDDETMPINRSNALRRLKGLERKFTKDQNFKISYTEQIRKLLDSGYAELATTTPISPRTWYLPHFGVTHPQKGKLRVVFDAAERTNGKSLNDALLPGPDLLQSLFGVLIRFRQGPIAIAADIKEMFLRVVMREEDRDSLRFLWKENETDEHPKEYRMKSLIFGATSSPCSAIFVKNRNAEDFKEKYPEAIKAIKRCHYMDDYLQSFATTKEAIKICNEVDRIHKSGGFELRQWTSNEPAVIKKFNSDSPDNVNLGDQDKYGKTLGMIWQTNNDALRFTVNLRHTPDDVINETRLPTKREVTSAVMSVFDPLGLATPVLIQGKTLIQELWRTDIDWDDHIPSTLKEHWIDWLKNLDHLRDLNVPRCTNSHNEGELHTFVDASETVYAAATYWRTTCNNKVKIKLMAAKAKVAPLKPTSIPRLELQAALLGSRLASNIANEIDATIQQKYYWSDSRTVLAWIKSDPRTFKAFVAHRLAEIEELTRPSEWRYVPTKLNVADDATRQLRNFNHTHRWFNGPDFLKHEVADWPKDHSQRLPEPTGEERTLTATTTTSTQCIDPSLPDVKRFSSWTRYLRASARFLQSVKRFKALIEKPKTVAATKPITKDRTWKPYEKTKRLQTSKQIKEIARVNIKIPPVSHEYIELAEKKIIQQIQNDSFKTEIQSHQKNKKLNKNSRLKRLTVVYENDILYLETRLSASSGLAMSYRRPIILDGKHLITRLLVTYYHNEYNHGNNNTIMNEIRQKYYITSLRSTVKIIARECQWCKTHKALPTTAPLGDLPVERLQQKQYPFTCTAVDYFGPITITVGRKTDKRWIALYTCLTTRAVHLEIAKTLSADNMILTLRRMISRRGKPKILYSDNGTNFVGANKELQLEYGKMIEKTEEKGIKWKFIPPGAPHMGGAWERLVRAVKTALITTLNTRRPQEDILHTLLLEAEHLINSRPITEISLDPDDQESLTPNHFLIGRSSGTYRMGDFTDHELIGPATWKTVQRLADHFWKRWLIEYLPTITPRYNTQQNGFLNPTVGDIVIIVDHSLPRGSWPKGEIITTYPGPDGKTRIVDVRTTAGILKRPASRLVKISQSSSLD</sequence>
<dbReference type="InterPro" id="IPR043128">
    <property type="entry name" value="Rev_trsase/Diguanyl_cyclase"/>
</dbReference>
<dbReference type="Pfam" id="PF18701">
    <property type="entry name" value="DUF5641"/>
    <property type="match status" value="1"/>
</dbReference>
<name>A0ABM3LV33_BICAN</name>
<feature type="region of interest" description="Disordered" evidence="2">
    <location>
        <begin position="1"/>
        <end position="71"/>
    </location>
</feature>
<feature type="compositionally biased region" description="Basic and acidic residues" evidence="2">
    <location>
        <begin position="21"/>
        <end position="32"/>
    </location>
</feature>
<dbReference type="InterPro" id="IPR005312">
    <property type="entry name" value="DUF1759"/>
</dbReference>
<dbReference type="Pfam" id="PF05380">
    <property type="entry name" value="Peptidase_A17"/>
    <property type="match status" value="1"/>
</dbReference>